<name>A0ABD3AES0_9GENT</name>
<dbReference type="Proteomes" id="UP001630127">
    <property type="component" value="Unassembled WGS sequence"/>
</dbReference>
<dbReference type="PANTHER" id="PTHR31973">
    <property type="entry name" value="POLYPROTEIN, PUTATIVE-RELATED"/>
    <property type="match status" value="1"/>
</dbReference>
<keyword evidence="2" id="KW-1185">Reference proteome</keyword>
<proteinExistence type="predicted"/>
<comment type="caution">
    <text evidence="1">The sequence shown here is derived from an EMBL/GenBank/DDBJ whole genome shotgun (WGS) entry which is preliminary data.</text>
</comment>
<evidence type="ECO:0000313" key="2">
    <source>
        <dbReference type="Proteomes" id="UP001630127"/>
    </source>
</evidence>
<dbReference type="EMBL" id="JBJUIK010000004">
    <property type="protein sequence ID" value="KAL3529030.1"/>
    <property type="molecule type" value="Genomic_DNA"/>
</dbReference>
<evidence type="ECO:0000313" key="1">
    <source>
        <dbReference type="EMBL" id="KAL3529030.1"/>
    </source>
</evidence>
<sequence length="244" mass="28653">MLSGTKDIFKMAIKTHVVKKRRGVKIKKNKNIRVRAICVDGCPWLCYARKIQGEDIFQIKTYNSKHTCSKVWNNRCCNSNIVSYWYMDDFRDNPHMTISHLLFRVQKEKKLAMSNGPGLRTKEKALKNVMGKVAQQYAKLEDYVDEPLITNLGSTILIKTEESDIDRFQGLYGLCPPIHELIPNVKHRHLYNNFKEENPGLVLRQKLWKIAKVTYEQKYRVLMDKLKEDHEKSYTWLSHAYALC</sequence>
<protein>
    <recommendedName>
        <fullName evidence="3">Transposase MuDR plant domain-containing protein</fullName>
    </recommendedName>
</protein>
<dbReference type="PANTHER" id="PTHR31973:SF187">
    <property type="entry name" value="MUTATOR TRANSPOSASE MUDRA PROTEIN"/>
    <property type="match status" value="1"/>
</dbReference>
<accession>A0ABD3AES0</accession>
<evidence type="ECO:0008006" key="3">
    <source>
        <dbReference type="Google" id="ProtNLM"/>
    </source>
</evidence>
<dbReference type="AlphaFoldDB" id="A0ABD3AES0"/>
<gene>
    <name evidence="1" type="ORF">ACH5RR_008352</name>
</gene>
<reference evidence="1 2" key="1">
    <citation type="submission" date="2024-11" db="EMBL/GenBank/DDBJ databases">
        <title>A near-complete genome assembly of Cinchona calisaya.</title>
        <authorList>
            <person name="Lian D.C."/>
            <person name="Zhao X.W."/>
            <person name="Wei L."/>
        </authorList>
    </citation>
    <scope>NUCLEOTIDE SEQUENCE [LARGE SCALE GENOMIC DNA]</scope>
    <source>
        <tissue evidence="1">Nenye</tissue>
    </source>
</reference>
<organism evidence="1 2">
    <name type="scientific">Cinchona calisaya</name>
    <dbReference type="NCBI Taxonomy" id="153742"/>
    <lineage>
        <taxon>Eukaryota</taxon>
        <taxon>Viridiplantae</taxon>
        <taxon>Streptophyta</taxon>
        <taxon>Embryophyta</taxon>
        <taxon>Tracheophyta</taxon>
        <taxon>Spermatophyta</taxon>
        <taxon>Magnoliopsida</taxon>
        <taxon>eudicotyledons</taxon>
        <taxon>Gunneridae</taxon>
        <taxon>Pentapetalae</taxon>
        <taxon>asterids</taxon>
        <taxon>lamiids</taxon>
        <taxon>Gentianales</taxon>
        <taxon>Rubiaceae</taxon>
        <taxon>Cinchonoideae</taxon>
        <taxon>Cinchoneae</taxon>
        <taxon>Cinchona</taxon>
    </lineage>
</organism>